<dbReference type="AlphaFoldDB" id="A0A840PMA1"/>
<proteinExistence type="predicted"/>
<gene>
    <name evidence="2" type="ORF">HNP84_006927</name>
</gene>
<evidence type="ECO:0008006" key="4">
    <source>
        <dbReference type="Google" id="ProtNLM"/>
    </source>
</evidence>
<accession>A0A840PMA1</accession>
<name>A0A840PMA1_9ACTN</name>
<evidence type="ECO:0000313" key="2">
    <source>
        <dbReference type="EMBL" id="MBB5137175.1"/>
    </source>
</evidence>
<dbReference type="RefSeq" id="WP_185054055.1">
    <property type="nucleotide sequence ID" value="NZ_BAABIX010000020.1"/>
</dbReference>
<organism evidence="2 3">
    <name type="scientific">Thermocatellispora tengchongensis</name>
    <dbReference type="NCBI Taxonomy" id="1073253"/>
    <lineage>
        <taxon>Bacteria</taxon>
        <taxon>Bacillati</taxon>
        <taxon>Actinomycetota</taxon>
        <taxon>Actinomycetes</taxon>
        <taxon>Streptosporangiales</taxon>
        <taxon>Streptosporangiaceae</taxon>
        <taxon>Thermocatellispora</taxon>
    </lineage>
</organism>
<dbReference type="EMBL" id="JACHGN010000016">
    <property type="protein sequence ID" value="MBB5137175.1"/>
    <property type="molecule type" value="Genomic_DNA"/>
</dbReference>
<comment type="caution">
    <text evidence="2">The sequence shown here is derived from an EMBL/GenBank/DDBJ whole genome shotgun (WGS) entry which is preliminary data.</text>
</comment>
<keyword evidence="1" id="KW-0732">Signal</keyword>
<feature type="chain" id="PRO_5039452804" description="Secreted protein" evidence="1">
    <location>
        <begin position="26"/>
        <end position="206"/>
    </location>
</feature>
<reference evidence="2 3" key="1">
    <citation type="submission" date="2020-08" db="EMBL/GenBank/DDBJ databases">
        <title>Genomic Encyclopedia of Type Strains, Phase IV (KMG-IV): sequencing the most valuable type-strain genomes for metagenomic binning, comparative biology and taxonomic classification.</title>
        <authorList>
            <person name="Goeker M."/>
        </authorList>
    </citation>
    <scope>NUCLEOTIDE SEQUENCE [LARGE SCALE GENOMIC DNA]</scope>
    <source>
        <strain evidence="2 3">DSM 45615</strain>
    </source>
</reference>
<evidence type="ECO:0000313" key="3">
    <source>
        <dbReference type="Proteomes" id="UP000578449"/>
    </source>
</evidence>
<feature type="signal peptide" evidence="1">
    <location>
        <begin position="1"/>
        <end position="25"/>
    </location>
</feature>
<dbReference type="Proteomes" id="UP000578449">
    <property type="component" value="Unassembled WGS sequence"/>
</dbReference>
<sequence>MRATTRFLVSLGTALTLGTIGLAGAQPAAAAGPIDDCANTRSWAGSGNWRLKATLFVPGDRKTHWAPRLTLRAGDVLRFRASGTTQIATWGDHKGPWGNGWDDLAPADGRWPASGEPKYALLVRPHYANAQVVSGVDAGHRLPAGTWYTSGADSDCLRITRVIRHARYIPQFEFKVNDANLGDNNDGFNVAIRLWRNCPGNIDPDC</sequence>
<protein>
    <recommendedName>
        <fullName evidence="4">Secreted protein</fullName>
    </recommendedName>
</protein>
<keyword evidence="3" id="KW-1185">Reference proteome</keyword>
<evidence type="ECO:0000256" key="1">
    <source>
        <dbReference type="SAM" id="SignalP"/>
    </source>
</evidence>